<dbReference type="Gene3D" id="3.40.1280.10">
    <property type="match status" value="1"/>
</dbReference>
<evidence type="ECO:0000256" key="5">
    <source>
        <dbReference type="ARBA" id="ARBA00022490"/>
    </source>
</evidence>
<dbReference type="RefSeq" id="WP_338747993.1">
    <property type="nucleotide sequence ID" value="NZ_CP144913.1"/>
</dbReference>
<keyword evidence="7 12" id="KW-0489">Methyltransferase</keyword>
<organism evidence="14 15">
    <name type="scientific">Janibacter alittae</name>
    <dbReference type="NCBI Taxonomy" id="3115209"/>
    <lineage>
        <taxon>Bacteria</taxon>
        <taxon>Bacillati</taxon>
        <taxon>Actinomycetota</taxon>
        <taxon>Actinomycetes</taxon>
        <taxon>Micrococcales</taxon>
        <taxon>Intrasporangiaceae</taxon>
        <taxon>Janibacter</taxon>
    </lineage>
</organism>
<dbReference type="NCBIfam" id="TIGR00046">
    <property type="entry name" value="RsmE family RNA methyltransferase"/>
    <property type="match status" value="1"/>
</dbReference>
<keyword evidence="8 12" id="KW-0808">Transferase</keyword>
<gene>
    <name evidence="14" type="ORF">V1351_09965</name>
</gene>
<evidence type="ECO:0000256" key="4">
    <source>
        <dbReference type="ARBA" id="ARBA00013673"/>
    </source>
</evidence>
<evidence type="ECO:0000256" key="1">
    <source>
        <dbReference type="ARBA" id="ARBA00004496"/>
    </source>
</evidence>
<proteinExistence type="inferred from homology"/>
<evidence type="ECO:0000256" key="9">
    <source>
        <dbReference type="ARBA" id="ARBA00022691"/>
    </source>
</evidence>
<evidence type="ECO:0000256" key="10">
    <source>
        <dbReference type="ARBA" id="ARBA00025699"/>
    </source>
</evidence>
<dbReference type="NCBIfam" id="NF008693">
    <property type="entry name" value="PRK11713.2-3"/>
    <property type="match status" value="1"/>
</dbReference>
<evidence type="ECO:0000313" key="15">
    <source>
        <dbReference type="Proteomes" id="UP001382727"/>
    </source>
</evidence>
<dbReference type="InterPro" id="IPR029026">
    <property type="entry name" value="tRNA_m1G_MTases_N"/>
</dbReference>
<evidence type="ECO:0000256" key="11">
    <source>
        <dbReference type="ARBA" id="ARBA00047944"/>
    </source>
</evidence>
<evidence type="ECO:0000313" key="14">
    <source>
        <dbReference type="EMBL" id="WXB75281.1"/>
    </source>
</evidence>
<dbReference type="PANTHER" id="PTHR30027">
    <property type="entry name" value="RIBOSOMAL RNA SMALL SUBUNIT METHYLTRANSFERASE E"/>
    <property type="match status" value="1"/>
</dbReference>
<keyword evidence="6 12" id="KW-0698">rRNA processing</keyword>
<dbReference type="InterPro" id="IPR015947">
    <property type="entry name" value="PUA-like_sf"/>
</dbReference>
<evidence type="ECO:0000256" key="12">
    <source>
        <dbReference type="PIRNR" id="PIRNR015601"/>
    </source>
</evidence>
<protein>
    <recommendedName>
        <fullName evidence="4 12">Ribosomal RNA small subunit methyltransferase E</fullName>
        <ecNumber evidence="3 12">2.1.1.193</ecNumber>
    </recommendedName>
</protein>
<keyword evidence="5 12" id="KW-0963">Cytoplasm</keyword>
<dbReference type="SUPFAM" id="SSF88697">
    <property type="entry name" value="PUA domain-like"/>
    <property type="match status" value="1"/>
</dbReference>
<evidence type="ECO:0000256" key="2">
    <source>
        <dbReference type="ARBA" id="ARBA00005528"/>
    </source>
</evidence>
<evidence type="ECO:0000256" key="7">
    <source>
        <dbReference type="ARBA" id="ARBA00022603"/>
    </source>
</evidence>
<accession>A0ABZ2ME02</accession>
<comment type="subcellular location">
    <subcellularLocation>
        <location evidence="1 12">Cytoplasm</location>
    </subcellularLocation>
</comment>
<dbReference type="Pfam" id="PF04452">
    <property type="entry name" value="Methyltrans_RNA"/>
    <property type="match status" value="1"/>
</dbReference>
<dbReference type="Proteomes" id="UP001382727">
    <property type="component" value="Chromosome"/>
</dbReference>
<dbReference type="PIRSF" id="PIRSF015601">
    <property type="entry name" value="MTase_slr0722"/>
    <property type="match status" value="1"/>
</dbReference>
<sequence>MTAPLFLVDPGVLDGLGVDDDVALTGSEAHHAATVVRLQTGEEVLVADRAGARVRTVAASVASDLVSLRVTGRADEPAPSLRLTLVQALAKDGRDEDAVEAATELGVDGVIPWQADRSIVRWKGPKVDKGRRKWANVIERAAKQSRRGRWPDLGELVTTATLAETCRRTGTTPFVLHEDATTALAGVDLPETGEILLVVGPEGGISPDERDLLVAAGARAVRLGPQILRASTAGPAAIAAISTRTRWRSAGGHR</sequence>
<evidence type="ECO:0000256" key="8">
    <source>
        <dbReference type="ARBA" id="ARBA00022679"/>
    </source>
</evidence>
<reference evidence="14 15" key="1">
    <citation type="submission" date="2024-02" db="EMBL/GenBank/DDBJ databases">
        <title>Janibacter sp. nov., isolated from gut of marine sandworm.</title>
        <authorList>
            <person name="Kim B."/>
            <person name="Jun M.O."/>
            <person name="Shin N.-R."/>
        </authorList>
    </citation>
    <scope>NUCLEOTIDE SEQUENCE [LARGE SCALE GENOMIC DNA]</scope>
    <source>
        <strain evidence="14 15">A1S7</strain>
    </source>
</reference>
<dbReference type="CDD" id="cd18084">
    <property type="entry name" value="RsmE-like"/>
    <property type="match status" value="1"/>
</dbReference>
<evidence type="ECO:0000256" key="6">
    <source>
        <dbReference type="ARBA" id="ARBA00022552"/>
    </source>
</evidence>
<keyword evidence="9 12" id="KW-0949">S-adenosyl-L-methionine</keyword>
<dbReference type="PANTHER" id="PTHR30027:SF3">
    <property type="entry name" value="16S RRNA (URACIL(1498)-N(3))-METHYLTRANSFERASE"/>
    <property type="match status" value="1"/>
</dbReference>
<dbReference type="InterPro" id="IPR029028">
    <property type="entry name" value="Alpha/beta_knot_MTases"/>
</dbReference>
<dbReference type="SUPFAM" id="SSF75217">
    <property type="entry name" value="alpha/beta knot"/>
    <property type="match status" value="1"/>
</dbReference>
<name>A0ABZ2ME02_9MICO</name>
<dbReference type="InterPro" id="IPR046886">
    <property type="entry name" value="RsmE_MTase_dom"/>
</dbReference>
<comment type="function">
    <text evidence="10 12">Specifically methylates the N3 position of the uracil ring of uridine 1498 (m3U1498) in 16S rRNA. Acts on the fully assembled 30S ribosomal subunit.</text>
</comment>
<evidence type="ECO:0000259" key="13">
    <source>
        <dbReference type="Pfam" id="PF04452"/>
    </source>
</evidence>
<dbReference type="Gene3D" id="2.40.240.20">
    <property type="entry name" value="Hypothetical PUA domain-like, domain 1"/>
    <property type="match status" value="1"/>
</dbReference>
<dbReference type="InterPro" id="IPR006700">
    <property type="entry name" value="RsmE"/>
</dbReference>
<dbReference type="EMBL" id="CP144913">
    <property type="protein sequence ID" value="WXB75281.1"/>
    <property type="molecule type" value="Genomic_DNA"/>
</dbReference>
<comment type="similarity">
    <text evidence="2 12">Belongs to the RNA methyltransferase RsmE family.</text>
</comment>
<comment type="catalytic activity">
    <reaction evidence="11 12">
        <text>uridine(1498) in 16S rRNA + S-adenosyl-L-methionine = N(3)-methyluridine(1498) in 16S rRNA + S-adenosyl-L-homocysteine + H(+)</text>
        <dbReference type="Rhea" id="RHEA:42920"/>
        <dbReference type="Rhea" id="RHEA-COMP:10283"/>
        <dbReference type="Rhea" id="RHEA-COMP:10284"/>
        <dbReference type="ChEBI" id="CHEBI:15378"/>
        <dbReference type="ChEBI" id="CHEBI:57856"/>
        <dbReference type="ChEBI" id="CHEBI:59789"/>
        <dbReference type="ChEBI" id="CHEBI:65315"/>
        <dbReference type="ChEBI" id="CHEBI:74502"/>
        <dbReference type="EC" id="2.1.1.193"/>
    </reaction>
</comment>
<evidence type="ECO:0000256" key="3">
    <source>
        <dbReference type="ARBA" id="ARBA00012328"/>
    </source>
</evidence>
<dbReference type="EC" id="2.1.1.193" evidence="3 12"/>
<dbReference type="GO" id="GO:0008168">
    <property type="term" value="F:methyltransferase activity"/>
    <property type="evidence" value="ECO:0007669"/>
    <property type="project" value="UniProtKB-KW"/>
</dbReference>
<dbReference type="GO" id="GO:0032259">
    <property type="term" value="P:methylation"/>
    <property type="evidence" value="ECO:0007669"/>
    <property type="project" value="UniProtKB-KW"/>
</dbReference>
<keyword evidence="15" id="KW-1185">Reference proteome</keyword>
<feature type="domain" description="Ribosomal RNA small subunit methyltransferase E methyltransferase" evidence="13">
    <location>
        <begin position="80"/>
        <end position="242"/>
    </location>
</feature>